<dbReference type="Gene3D" id="3.30.1330.230">
    <property type="match status" value="1"/>
</dbReference>
<feature type="region of interest" description="Disordered" evidence="1">
    <location>
        <begin position="1"/>
        <end position="35"/>
    </location>
</feature>
<dbReference type="PANTHER" id="PTHR37809:SF1">
    <property type="entry name" value="RIBOSOMAL PROTEIN S12 METHYLTHIOTRANSFERASE ACCESSORY FACTOR YCAO"/>
    <property type="match status" value="1"/>
</dbReference>
<dbReference type="EMBL" id="BAAAPC010000024">
    <property type="protein sequence ID" value="GAA2012063.1"/>
    <property type="molecule type" value="Genomic_DNA"/>
</dbReference>
<evidence type="ECO:0000313" key="3">
    <source>
        <dbReference type="EMBL" id="GAA2012063.1"/>
    </source>
</evidence>
<gene>
    <name evidence="3" type="ORF">GCM10009799_45460</name>
</gene>
<proteinExistence type="predicted"/>
<feature type="domain" description="YcaO" evidence="2">
    <location>
        <begin position="88"/>
        <end position="450"/>
    </location>
</feature>
<name>A0ABP5F1G8_9ACTN</name>
<organism evidence="3 4">
    <name type="scientific">Nocardiopsis rhodophaea</name>
    <dbReference type="NCBI Taxonomy" id="280238"/>
    <lineage>
        <taxon>Bacteria</taxon>
        <taxon>Bacillati</taxon>
        <taxon>Actinomycetota</taxon>
        <taxon>Actinomycetes</taxon>
        <taxon>Streptosporangiales</taxon>
        <taxon>Nocardiopsidaceae</taxon>
        <taxon>Nocardiopsis</taxon>
    </lineage>
</organism>
<dbReference type="PROSITE" id="PS51664">
    <property type="entry name" value="YCAO"/>
    <property type="match status" value="1"/>
</dbReference>
<dbReference type="RefSeq" id="WP_344165140.1">
    <property type="nucleotide sequence ID" value="NZ_BAAAPC010000024.1"/>
</dbReference>
<dbReference type="Gene3D" id="3.30.160.660">
    <property type="match status" value="1"/>
</dbReference>
<comment type="caution">
    <text evidence="3">The sequence shown here is derived from an EMBL/GenBank/DDBJ whole genome shotgun (WGS) entry which is preliminary data.</text>
</comment>
<dbReference type="InterPro" id="IPR003776">
    <property type="entry name" value="YcaO-like_dom"/>
</dbReference>
<sequence>MRPESTRTVGGPAANVGPPTGAVRASTEPWAGAREREFPLRDAEKQARREIAHLGWRPILHEFRAAGPSAAHCQLRGADSTPIPQGLGSGKGCAAPARVGALFEALEHAFTGPRILTTLPVELRDLADLAAGPLRAERAMGRLDGTGRPRLACLPYDALDGGGPIDVPLFLWAPWYPLPTGPMAAHRARLGDTADYRAVLSFSVNTGCAIGATRDEALLHALNEWAERDALSVFLLRTVHDGGPLPARLSPSALPPFLRQRLAQASAAVQGPVTLLDLTTDIDVPVVLAHAPPLPGGAPRYGVGASLSGENAVERAVSELVQDHLIAQWAREPQGADARARLAAHPRLLACAQMAVDGRIDDAPWGPLPADAVAPAATVAEQRAEAVRRISAAGHRVVARDLAVLAHGTAVVQVQCPGLERFHLITDGHLALPGPRGRRLRAQPPRSAHR</sequence>
<accession>A0ABP5F1G8</accession>
<evidence type="ECO:0000259" key="2">
    <source>
        <dbReference type="PROSITE" id="PS51664"/>
    </source>
</evidence>
<reference evidence="4" key="1">
    <citation type="journal article" date="2019" name="Int. J. Syst. Evol. Microbiol.">
        <title>The Global Catalogue of Microorganisms (GCM) 10K type strain sequencing project: providing services to taxonomists for standard genome sequencing and annotation.</title>
        <authorList>
            <consortium name="The Broad Institute Genomics Platform"/>
            <consortium name="The Broad Institute Genome Sequencing Center for Infectious Disease"/>
            <person name="Wu L."/>
            <person name="Ma J."/>
        </authorList>
    </citation>
    <scope>NUCLEOTIDE SEQUENCE [LARGE SCALE GENOMIC DNA]</scope>
    <source>
        <strain evidence="4">JCM 15313</strain>
    </source>
</reference>
<dbReference type="PANTHER" id="PTHR37809">
    <property type="entry name" value="RIBOSOMAL PROTEIN S12 METHYLTHIOTRANSFERASE ACCESSORY FACTOR YCAO"/>
    <property type="match status" value="1"/>
</dbReference>
<protein>
    <recommendedName>
        <fullName evidence="2">YcaO domain-containing protein</fullName>
    </recommendedName>
</protein>
<evidence type="ECO:0000313" key="4">
    <source>
        <dbReference type="Proteomes" id="UP001501585"/>
    </source>
</evidence>
<dbReference type="Pfam" id="PF02624">
    <property type="entry name" value="YcaO"/>
    <property type="match status" value="1"/>
</dbReference>
<keyword evidence="4" id="KW-1185">Reference proteome</keyword>
<evidence type="ECO:0000256" key="1">
    <source>
        <dbReference type="SAM" id="MobiDB-lite"/>
    </source>
</evidence>
<dbReference type="Proteomes" id="UP001501585">
    <property type="component" value="Unassembled WGS sequence"/>
</dbReference>